<keyword evidence="6 9" id="KW-0812">Transmembrane</keyword>
<evidence type="ECO:0000256" key="9">
    <source>
        <dbReference type="RuleBase" id="RU361157"/>
    </source>
</evidence>
<evidence type="ECO:0000256" key="7">
    <source>
        <dbReference type="ARBA" id="ARBA00022989"/>
    </source>
</evidence>
<dbReference type="EMBL" id="JAOWRF010000211">
    <property type="protein sequence ID" value="MCV3214659.1"/>
    <property type="molecule type" value="Genomic_DNA"/>
</dbReference>
<feature type="transmembrane region" description="Helical" evidence="9">
    <location>
        <begin position="50"/>
        <end position="72"/>
    </location>
</feature>
<accession>A0ABT3B199</accession>
<evidence type="ECO:0000256" key="8">
    <source>
        <dbReference type="ARBA" id="ARBA00023136"/>
    </source>
</evidence>
<name>A0ABT3B199_9CYAN</name>
<evidence type="ECO:0000256" key="1">
    <source>
        <dbReference type="ARBA" id="ARBA00004429"/>
    </source>
</evidence>
<evidence type="ECO:0000256" key="4">
    <source>
        <dbReference type="ARBA" id="ARBA00022475"/>
    </source>
</evidence>
<keyword evidence="4 9" id="KW-1003">Cell membrane</keyword>
<evidence type="ECO:0000313" key="11">
    <source>
        <dbReference type="EMBL" id="MCV3214659.1"/>
    </source>
</evidence>
<evidence type="ECO:0000256" key="3">
    <source>
        <dbReference type="ARBA" id="ARBA00022448"/>
    </source>
</evidence>
<dbReference type="PANTHER" id="PTHR30413">
    <property type="entry name" value="INNER MEMBRANE TRANSPORT PERMEASE"/>
    <property type="match status" value="1"/>
</dbReference>
<keyword evidence="12" id="KW-1185">Reference proteome</keyword>
<evidence type="ECO:0000256" key="5">
    <source>
        <dbReference type="ARBA" id="ARBA00022519"/>
    </source>
</evidence>
<feature type="transmembrane region" description="Helical" evidence="9">
    <location>
        <begin position="193"/>
        <end position="215"/>
    </location>
</feature>
<feature type="transmembrane region" description="Helical" evidence="9">
    <location>
        <begin position="124"/>
        <end position="152"/>
    </location>
</feature>
<dbReference type="Pfam" id="PF01061">
    <property type="entry name" value="ABC2_membrane"/>
    <property type="match status" value="1"/>
</dbReference>
<feature type="domain" description="ABC transmembrane type-2" evidence="10">
    <location>
        <begin position="51"/>
        <end position="272"/>
    </location>
</feature>
<reference evidence="11 12" key="1">
    <citation type="submission" date="2022-10" db="EMBL/GenBank/DDBJ databases">
        <title>Identification of biosynthetic pathway for the production of the potent trypsin inhibitor radiosumin.</title>
        <authorList>
            <person name="Fewer D.P."/>
            <person name="Delbaje E."/>
            <person name="Ouyang X."/>
            <person name="Agostino P.D."/>
            <person name="Wahlsten M."/>
            <person name="Jokela J."/>
            <person name="Permi P."/>
            <person name="Haapaniemi E."/>
            <person name="Koistinen H."/>
        </authorList>
    </citation>
    <scope>NUCLEOTIDE SEQUENCE [LARGE SCALE GENOMIC DNA]</scope>
    <source>
        <strain evidence="11 12">NIES-515</strain>
    </source>
</reference>
<dbReference type="InterPro" id="IPR013525">
    <property type="entry name" value="ABC2_TM"/>
</dbReference>
<evidence type="ECO:0000313" key="12">
    <source>
        <dbReference type="Proteomes" id="UP001526143"/>
    </source>
</evidence>
<keyword evidence="3 9" id="KW-0813">Transport</keyword>
<comment type="similarity">
    <text evidence="2 9">Belongs to the ABC-2 integral membrane protein family.</text>
</comment>
<dbReference type="Proteomes" id="UP001526143">
    <property type="component" value="Unassembled WGS sequence"/>
</dbReference>
<comment type="subcellular location">
    <subcellularLocation>
        <location evidence="1">Cell inner membrane</location>
        <topology evidence="1">Multi-pass membrane protein</topology>
    </subcellularLocation>
    <subcellularLocation>
        <location evidence="9">Cell membrane</location>
        <topology evidence="9">Multi-pass membrane protein</topology>
    </subcellularLocation>
</comment>
<evidence type="ECO:0000256" key="6">
    <source>
        <dbReference type="ARBA" id="ARBA00022692"/>
    </source>
</evidence>
<organism evidence="11 12">
    <name type="scientific">Plectonema radiosum NIES-515</name>
    <dbReference type="NCBI Taxonomy" id="2986073"/>
    <lineage>
        <taxon>Bacteria</taxon>
        <taxon>Bacillati</taxon>
        <taxon>Cyanobacteriota</taxon>
        <taxon>Cyanophyceae</taxon>
        <taxon>Oscillatoriophycideae</taxon>
        <taxon>Oscillatoriales</taxon>
        <taxon>Microcoleaceae</taxon>
        <taxon>Plectonema</taxon>
    </lineage>
</organism>
<dbReference type="RefSeq" id="WP_263746235.1">
    <property type="nucleotide sequence ID" value="NZ_JAOWRF010000211.1"/>
</dbReference>
<comment type="caution">
    <text evidence="11">The sequence shown here is derived from an EMBL/GenBank/DDBJ whole genome shotgun (WGS) entry which is preliminary data.</text>
</comment>
<protein>
    <recommendedName>
        <fullName evidence="9">Transport permease protein</fullName>
    </recommendedName>
</protein>
<keyword evidence="7 9" id="KW-1133">Transmembrane helix</keyword>
<keyword evidence="5" id="KW-0997">Cell inner membrane</keyword>
<feature type="transmembrane region" description="Helical" evidence="9">
    <location>
        <begin position="158"/>
        <end position="181"/>
    </location>
</feature>
<keyword evidence="8 9" id="KW-0472">Membrane</keyword>
<gene>
    <name evidence="11" type="ORF">OGM63_14235</name>
</gene>
<sequence length="280" mass="32067">MNNQEIGSNHELVIEAGRTERQYWKDLWRYRELFYFLAWRDILVRYKQTAIGMAWALIRPFLTMVVFTVVFGNIAKLPSQGVPYPILVFAAMLPWQFFSTALSECSNSLISNANLISKVYFPRLIVPISAVIVSFVDFMVSGMILLGLMAWYNFVPSWRILTLPLFIGIGFAASIGVGLWLAALNVEYRDFRYIVPFIVQFGLYISPVGFTSSLVPEQWRLLYSLNPMVGVIDGFRWAILGGESKLYLPGFMLSVGLVVFLLITGIWYFRKMERTFADVI</sequence>
<dbReference type="PANTHER" id="PTHR30413:SF8">
    <property type="entry name" value="TRANSPORT PERMEASE PROTEIN"/>
    <property type="match status" value="1"/>
</dbReference>
<feature type="transmembrane region" description="Helical" evidence="9">
    <location>
        <begin position="84"/>
        <end position="103"/>
    </location>
</feature>
<feature type="transmembrane region" description="Helical" evidence="9">
    <location>
        <begin position="246"/>
        <end position="269"/>
    </location>
</feature>
<dbReference type="PROSITE" id="PS51012">
    <property type="entry name" value="ABC_TM2"/>
    <property type="match status" value="1"/>
</dbReference>
<proteinExistence type="inferred from homology"/>
<evidence type="ECO:0000259" key="10">
    <source>
        <dbReference type="PROSITE" id="PS51012"/>
    </source>
</evidence>
<evidence type="ECO:0000256" key="2">
    <source>
        <dbReference type="ARBA" id="ARBA00007783"/>
    </source>
</evidence>
<dbReference type="InterPro" id="IPR047817">
    <property type="entry name" value="ABC2_TM_bact-type"/>
</dbReference>